<organism evidence="1 2">
    <name type="scientific">Calothrix parietina FACHB-288</name>
    <dbReference type="NCBI Taxonomy" id="2692896"/>
    <lineage>
        <taxon>Bacteria</taxon>
        <taxon>Bacillati</taxon>
        <taxon>Cyanobacteriota</taxon>
        <taxon>Cyanophyceae</taxon>
        <taxon>Nostocales</taxon>
        <taxon>Calotrichaceae</taxon>
        <taxon>Calothrix</taxon>
    </lineage>
</organism>
<proteinExistence type="predicted"/>
<dbReference type="RefSeq" id="WP_190555607.1">
    <property type="nucleotide sequence ID" value="NZ_CAWPNO010000057.1"/>
</dbReference>
<name>A0ABR8AB99_9CYAN</name>
<evidence type="ECO:0000313" key="1">
    <source>
        <dbReference type="EMBL" id="MBD2197188.1"/>
    </source>
</evidence>
<gene>
    <name evidence="1" type="ORF">H6G24_17055</name>
</gene>
<sequence>MALPCPLEYSHVLPTLFKLVSQPNIEKNFYFPCPMPHAHSQPSITIQTKYG</sequence>
<protein>
    <submittedName>
        <fullName evidence="1">Uncharacterized protein</fullName>
    </submittedName>
</protein>
<comment type="caution">
    <text evidence="1">The sequence shown here is derived from an EMBL/GenBank/DDBJ whole genome shotgun (WGS) entry which is preliminary data.</text>
</comment>
<accession>A0ABR8AB99</accession>
<keyword evidence="2" id="KW-1185">Reference proteome</keyword>
<evidence type="ECO:0000313" key="2">
    <source>
        <dbReference type="Proteomes" id="UP000658514"/>
    </source>
</evidence>
<dbReference type="EMBL" id="JACJQH010000025">
    <property type="protein sequence ID" value="MBD2197188.1"/>
    <property type="molecule type" value="Genomic_DNA"/>
</dbReference>
<dbReference type="Proteomes" id="UP000658514">
    <property type="component" value="Unassembled WGS sequence"/>
</dbReference>
<reference evidence="1 2" key="1">
    <citation type="journal article" date="2020" name="ISME J.">
        <title>Comparative genomics reveals insights into cyanobacterial evolution and habitat adaptation.</title>
        <authorList>
            <person name="Chen M.Y."/>
            <person name="Teng W.K."/>
            <person name="Zhao L."/>
            <person name="Hu C.X."/>
            <person name="Zhou Y.K."/>
            <person name="Han B.P."/>
            <person name="Song L.R."/>
            <person name="Shu W.S."/>
        </authorList>
    </citation>
    <scope>NUCLEOTIDE SEQUENCE [LARGE SCALE GENOMIC DNA]</scope>
    <source>
        <strain evidence="1 2">FACHB-288</strain>
    </source>
</reference>